<evidence type="ECO:0000313" key="3">
    <source>
        <dbReference type="EMBL" id="GAG02680.1"/>
    </source>
</evidence>
<dbReference type="InterPro" id="IPR027417">
    <property type="entry name" value="P-loop_NTPase"/>
</dbReference>
<reference evidence="3" key="1">
    <citation type="journal article" date="2014" name="Front. Microbiol.">
        <title>High frequency of phylogenetically diverse reductive dehalogenase-homologous genes in deep subseafloor sedimentary metagenomes.</title>
        <authorList>
            <person name="Kawai M."/>
            <person name="Futagami T."/>
            <person name="Toyoda A."/>
            <person name="Takaki Y."/>
            <person name="Nishi S."/>
            <person name="Hori S."/>
            <person name="Arai W."/>
            <person name="Tsubouchi T."/>
            <person name="Morono Y."/>
            <person name="Uchiyama I."/>
            <person name="Ito T."/>
            <person name="Fujiyama A."/>
            <person name="Inagaki F."/>
            <person name="Takami H."/>
        </authorList>
    </citation>
    <scope>NUCLEOTIDE SEQUENCE</scope>
    <source>
        <strain evidence="3">Expedition CK06-06</strain>
    </source>
</reference>
<evidence type="ECO:0000256" key="1">
    <source>
        <dbReference type="ARBA" id="ARBA00022741"/>
    </source>
</evidence>
<dbReference type="PROSITE" id="PS51710">
    <property type="entry name" value="G_OBG"/>
    <property type="match status" value="1"/>
</dbReference>
<comment type="caution">
    <text evidence="3">The sequence shown here is derived from an EMBL/GenBank/DDBJ whole genome shotgun (WGS) entry which is preliminary data.</text>
</comment>
<dbReference type="GO" id="GO:0005525">
    <property type="term" value="F:GTP binding"/>
    <property type="evidence" value="ECO:0007669"/>
    <property type="project" value="InterPro"/>
</dbReference>
<feature type="domain" description="OBG-type G" evidence="2">
    <location>
        <begin position="1"/>
        <end position="87"/>
    </location>
</feature>
<dbReference type="PANTHER" id="PTHR11702:SF31">
    <property type="entry name" value="MITOCHONDRIAL RIBOSOME-ASSOCIATED GTPASE 2"/>
    <property type="match status" value="1"/>
</dbReference>
<dbReference type="SUPFAM" id="SSF52540">
    <property type="entry name" value="P-loop containing nucleoside triphosphate hydrolases"/>
    <property type="match status" value="1"/>
</dbReference>
<sequence>MVDLAGDQGQDPLQAYEEINKELAAFNPRLAERRQLVVGNKIDLVEDNAVETLVARFAKNGIELLPTSVVTGSGIPQLITKIYDVLQETTIHKGKTAVPWRVYRYS</sequence>
<evidence type="ECO:0000259" key="2">
    <source>
        <dbReference type="PROSITE" id="PS51710"/>
    </source>
</evidence>
<dbReference type="InterPro" id="IPR031167">
    <property type="entry name" value="G_OBG"/>
</dbReference>
<dbReference type="EMBL" id="BARS01029277">
    <property type="protein sequence ID" value="GAG02680.1"/>
    <property type="molecule type" value="Genomic_DNA"/>
</dbReference>
<accession>X0UAU2</accession>
<dbReference type="GO" id="GO:0003924">
    <property type="term" value="F:GTPase activity"/>
    <property type="evidence" value="ECO:0007669"/>
    <property type="project" value="InterPro"/>
</dbReference>
<dbReference type="PANTHER" id="PTHR11702">
    <property type="entry name" value="DEVELOPMENTALLY REGULATED GTP-BINDING PROTEIN-RELATED"/>
    <property type="match status" value="1"/>
</dbReference>
<dbReference type="Gene3D" id="3.40.50.300">
    <property type="entry name" value="P-loop containing nucleotide triphosphate hydrolases"/>
    <property type="match status" value="1"/>
</dbReference>
<dbReference type="AlphaFoldDB" id="X0UAU2"/>
<gene>
    <name evidence="3" type="ORF">S01H1_45779</name>
</gene>
<feature type="non-terminal residue" evidence="3">
    <location>
        <position position="106"/>
    </location>
</feature>
<dbReference type="InterPro" id="IPR045086">
    <property type="entry name" value="OBG_GTPase"/>
</dbReference>
<protein>
    <recommendedName>
        <fullName evidence="2">OBG-type G domain-containing protein</fullName>
    </recommendedName>
</protein>
<name>X0UAU2_9ZZZZ</name>
<organism evidence="3">
    <name type="scientific">marine sediment metagenome</name>
    <dbReference type="NCBI Taxonomy" id="412755"/>
    <lineage>
        <taxon>unclassified sequences</taxon>
        <taxon>metagenomes</taxon>
        <taxon>ecological metagenomes</taxon>
    </lineage>
</organism>
<proteinExistence type="predicted"/>
<keyword evidence="1" id="KW-0547">Nucleotide-binding</keyword>